<organism evidence="2 3">
    <name type="scientific">Rhizopus stolonifer</name>
    <name type="common">Rhizopus nigricans</name>
    <dbReference type="NCBI Taxonomy" id="4846"/>
    <lineage>
        <taxon>Eukaryota</taxon>
        <taxon>Fungi</taxon>
        <taxon>Fungi incertae sedis</taxon>
        <taxon>Mucoromycota</taxon>
        <taxon>Mucoromycotina</taxon>
        <taxon>Mucoromycetes</taxon>
        <taxon>Mucorales</taxon>
        <taxon>Mucorineae</taxon>
        <taxon>Rhizopodaceae</taxon>
        <taxon>Rhizopus</taxon>
    </lineage>
</organism>
<feature type="compositionally biased region" description="Basic and acidic residues" evidence="1">
    <location>
        <begin position="105"/>
        <end position="122"/>
    </location>
</feature>
<dbReference type="EMBL" id="PJQM01000141">
    <property type="protein sequence ID" value="RCI06504.1"/>
    <property type="molecule type" value="Genomic_DNA"/>
</dbReference>
<gene>
    <name evidence="2" type="ORF">CU098_013828</name>
</gene>
<evidence type="ECO:0000256" key="1">
    <source>
        <dbReference type="SAM" id="MobiDB-lite"/>
    </source>
</evidence>
<evidence type="ECO:0000313" key="2">
    <source>
        <dbReference type="EMBL" id="RCI06504.1"/>
    </source>
</evidence>
<keyword evidence="3" id="KW-1185">Reference proteome</keyword>
<feature type="compositionally biased region" description="Polar residues" evidence="1">
    <location>
        <begin position="62"/>
        <end position="80"/>
    </location>
</feature>
<protein>
    <submittedName>
        <fullName evidence="2">Uncharacterized protein</fullName>
    </submittedName>
</protein>
<evidence type="ECO:0000313" key="3">
    <source>
        <dbReference type="Proteomes" id="UP000253551"/>
    </source>
</evidence>
<reference evidence="2 3" key="1">
    <citation type="journal article" date="2018" name="G3 (Bethesda)">
        <title>Phylogenetic and Phylogenomic Definition of Rhizopus Species.</title>
        <authorList>
            <person name="Gryganskyi A.P."/>
            <person name="Golan J."/>
            <person name="Dolatabadi S."/>
            <person name="Mondo S."/>
            <person name="Robb S."/>
            <person name="Idnurm A."/>
            <person name="Muszewska A."/>
            <person name="Steczkiewicz K."/>
            <person name="Masonjones S."/>
            <person name="Liao H.L."/>
            <person name="Gajdeczka M.T."/>
            <person name="Anike F."/>
            <person name="Vuek A."/>
            <person name="Anishchenko I.M."/>
            <person name="Voigt K."/>
            <person name="de Hoog G.S."/>
            <person name="Smith M.E."/>
            <person name="Heitman J."/>
            <person name="Vilgalys R."/>
            <person name="Stajich J.E."/>
        </authorList>
    </citation>
    <scope>NUCLEOTIDE SEQUENCE [LARGE SCALE GENOMIC DNA]</scope>
    <source>
        <strain evidence="2 3">LSU 92-RS-03</strain>
    </source>
</reference>
<feature type="region of interest" description="Disordered" evidence="1">
    <location>
        <begin position="104"/>
        <end position="124"/>
    </location>
</feature>
<feature type="region of interest" description="Disordered" evidence="1">
    <location>
        <begin position="42"/>
        <end position="80"/>
    </location>
</feature>
<feature type="compositionally biased region" description="Low complexity" evidence="1">
    <location>
        <begin position="133"/>
        <end position="150"/>
    </location>
</feature>
<comment type="caution">
    <text evidence="2">The sequence shown here is derived from an EMBL/GenBank/DDBJ whole genome shotgun (WGS) entry which is preliminary data.</text>
</comment>
<proteinExistence type="predicted"/>
<sequence>MVGSSSDDDFQPPLLFIKRNKEIAVVLKGLFRILNSYCIGRSNMQDNYPQPKRLKDKDGSTHSDQPSDTQDKVNSTNNTGFYVASEPSLVNTANMNDCYDFDSNGEYHESTAQRPVQDESSKPTHLPEISFISTASKPDPTPTSSSSTTKSLDATTKQVVTVKTTIKSIWKREFMQPLYDLVNTTNTIVTHTFAFSKYIFLKELTTNSDFILKEFVRKDFFVEVFLSLISRTGRRSSDKVKNTTAKYRRLISQYQSSLKTSLTLYSN</sequence>
<feature type="region of interest" description="Disordered" evidence="1">
    <location>
        <begin position="131"/>
        <end position="150"/>
    </location>
</feature>
<accession>A0A367KWG2</accession>
<name>A0A367KWG2_RHIST</name>
<dbReference type="AlphaFoldDB" id="A0A367KWG2"/>
<dbReference type="Proteomes" id="UP000253551">
    <property type="component" value="Unassembled WGS sequence"/>
</dbReference>
<dbReference type="OrthoDB" id="2289608at2759"/>